<evidence type="ECO:0000256" key="1">
    <source>
        <dbReference type="SAM" id="MobiDB-lite"/>
    </source>
</evidence>
<dbReference type="InterPro" id="IPR025525">
    <property type="entry name" value="hAT-like_transposase_RNase-H"/>
</dbReference>
<dbReference type="PANTHER" id="PTHR23272">
    <property type="entry name" value="BED FINGER-RELATED"/>
    <property type="match status" value="1"/>
</dbReference>
<feature type="region of interest" description="Disordered" evidence="1">
    <location>
        <begin position="214"/>
        <end position="259"/>
    </location>
</feature>
<gene>
    <name evidence="3" type="ORF">Dsin_016576</name>
</gene>
<dbReference type="EMBL" id="JANJYJ010000005">
    <property type="protein sequence ID" value="KAK3211870.1"/>
    <property type="molecule type" value="Genomic_DNA"/>
</dbReference>
<dbReference type="AlphaFoldDB" id="A0AAE0AET1"/>
<dbReference type="InterPro" id="IPR012337">
    <property type="entry name" value="RNaseH-like_sf"/>
</dbReference>
<sequence>MDPNHPYFPDGLNMLNDDFDLSGPAETVVGPSSSGATPTSHTKSKRLTSNVWQCFDVVEMTLPDGTVGFRAKYNASANTKFIALFTKRNIPQAGGYFFHQRCACHIINLVVQSGLKEVIHQIVEMSDLLNPYREDDMLGPVVVAMETKFKKYWSEMPFLYVLGVIVDLRIKLVGLEYLFEFIDNKLSVDYSDQITNIRNKLFKVFSIYEHKFGGADTEPSPEPDTQPLPTSWSILKSRKKDKSASFSSSTTRSVASFGA</sequence>
<organism evidence="3 4">
    <name type="scientific">Dipteronia sinensis</name>
    <dbReference type="NCBI Taxonomy" id="43782"/>
    <lineage>
        <taxon>Eukaryota</taxon>
        <taxon>Viridiplantae</taxon>
        <taxon>Streptophyta</taxon>
        <taxon>Embryophyta</taxon>
        <taxon>Tracheophyta</taxon>
        <taxon>Spermatophyta</taxon>
        <taxon>Magnoliopsida</taxon>
        <taxon>eudicotyledons</taxon>
        <taxon>Gunneridae</taxon>
        <taxon>Pentapetalae</taxon>
        <taxon>rosids</taxon>
        <taxon>malvids</taxon>
        <taxon>Sapindales</taxon>
        <taxon>Sapindaceae</taxon>
        <taxon>Hippocastanoideae</taxon>
        <taxon>Acereae</taxon>
        <taxon>Dipteronia</taxon>
    </lineage>
</organism>
<dbReference type="Proteomes" id="UP001281410">
    <property type="component" value="Unassembled WGS sequence"/>
</dbReference>
<evidence type="ECO:0000313" key="3">
    <source>
        <dbReference type="EMBL" id="KAK3211870.1"/>
    </source>
</evidence>
<accession>A0AAE0AET1</accession>
<dbReference type="Pfam" id="PF14372">
    <property type="entry name" value="hAT-like_RNase-H"/>
    <property type="match status" value="1"/>
</dbReference>
<dbReference type="SUPFAM" id="SSF53098">
    <property type="entry name" value="Ribonuclease H-like"/>
    <property type="match status" value="1"/>
</dbReference>
<feature type="domain" description="hAT-like transposase RNase-H fold" evidence="2">
    <location>
        <begin position="118"/>
        <end position="208"/>
    </location>
</feature>
<dbReference type="PANTHER" id="PTHR23272:SF104">
    <property type="entry name" value="HAT FAMILY DIMERISATION DOMAIN CONTAINING PROTEIN, EXPRESSED"/>
    <property type="match status" value="1"/>
</dbReference>
<protein>
    <recommendedName>
        <fullName evidence="2">hAT-like transposase RNase-H fold domain-containing protein</fullName>
    </recommendedName>
</protein>
<feature type="compositionally biased region" description="Low complexity" evidence="1">
    <location>
        <begin position="244"/>
        <end position="259"/>
    </location>
</feature>
<reference evidence="3" key="1">
    <citation type="journal article" date="2023" name="Plant J.">
        <title>Genome sequences and population genomics provide insights into the demographic history, inbreeding, and mutation load of two 'living fossil' tree species of Dipteronia.</title>
        <authorList>
            <person name="Feng Y."/>
            <person name="Comes H.P."/>
            <person name="Chen J."/>
            <person name="Zhu S."/>
            <person name="Lu R."/>
            <person name="Zhang X."/>
            <person name="Li P."/>
            <person name="Qiu J."/>
            <person name="Olsen K.M."/>
            <person name="Qiu Y."/>
        </authorList>
    </citation>
    <scope>NUCLEOTIDE SEQUENCE</scope>
    <source>
        <strain evidence="3">NBL</strain>
    </source>
</reference>
<proteinExistence type="predicted"/>
<keyword evidence="4" id="KW-1185">Reference proteome</keyword>
<comment type="caution">
    <text evidence="3">The sequence shown here is derived from an EMBL/GenBank/DDBJ whole genome shotgun (WGS) entry which is preliminary data.</text>
</comment>
<evidence type="ECO:0000259" key="2">
    <source>
        <dbReference type="Pfam" id="PF14372"/>
    </source>
</evidence>
<name>A0AAE0AET1_9ROSI</name>
<evidence type="ECO:0000313" key="4">
    <source>
        <dbReference type="Proteomes" id="UP001281410"/>
    </source>
</evidence>
<dbReference type="GO" id="GO:0003677">
    <property type="term" value="F:DNA binding"/>
    <property type="evidence" value="ECO:0007669"/>
    <property type="project" value="InterPro"/>
</dbReference>